<feature type="region of interest" description="Disordered" evidence="1">
    <location>
        <begin position="81"/>
        <end position="102"/>
    </location>
</feature>
<dbReference type="GO" id="GO:0003713">
    <property type="term" value="F:transcription coactivator activity"/>
    <property type="evidence" value="ECO:0007669"/>
    <property type="project" value="InterPro"/>
</dbReference>
<dbReference type="AlphaFoldDB" id="A0A2N9G9F9"/>
<dbReference type="PANTHER" id="PTHR33137:SF4">
    <property type="entry name" value="MEDIATOR OF RNA POLYMERASE II TRANSCRIPTION SUBUNIT 15A-RELATED"/>
    <property type="match status" value="1"/>
</dbReference>
<dbReference type="PANTHER" id="PTHR33137">
    <property type="entry name" value="MEDIATOR OF RNA POLYMERASE II TRANSCRIPTION SUBUNIT 15A-RELATED"/>
    <property type="match status" value="1"/>
</dbReference>
<feature type="region of interest" description="Disordered" evidence="1">
    <location>
        <begin position="220"/>
        <end position="248"/>
    </location>
</feature>
<feature type="compositionally biased region" description="Gly residues" evidence="1">
    <location>
        <begin position="113"/>
        <end position="124"/>
    </location>
</feature>
<proteinExistence type="predicted"/>
<sequence>MKDMYLPEISEIYQKIDAKLQQHDSLPQQSNSDQLEKLKIFKTMLERIISFLQVAKTNISLGYKEKLGSYEKQIVNFVNTNRPKKPVSSLPQGQLPAPHMQSMQMDTASQYPIGGGGSEGGGEPPTGDWQEEVYQMIKAMKDMYLPEISEMYQKIDAKLQQHDSLPQQSNSDQLEKLKIFKTMLERIISFLQVAKTNISLGYKEKLGSYEKQIVNFVNTNRPKKPVSSLPQGQLPAPHMQSMQVETKG</sequence>
<dbReference type="InterPro" id="IPR044661">
    <property type="entry name" value="MED15a/b/c-like"/>
</dbReference>
<reference evidence="2" key="1">
    <citation type="submission" date="2018-02" db="EMBL/GenBank/DDBJ databases">
        <authorList>
            <person name="Cohen D.B."/>
            <person name="Kent A.D."/>
        </authorList>
    </citation>
    <scope>NUCLEOTIDE SEQUENCE</scope>
</reference>
<evidence type="ECO:0000313" key="2">
    <source>
        <dbReference type="EMBL" id="SPC96048.1"/>
    </source>
</evidence>
<evidence type="ECO:0008006" key="3">
    <source>
        <dbReference type="Google" id="ProtNLM"/>
    </source>
</evidence>
<gene>
    <name evidence="2" type="ORF">FSB_LOCUS23930</name>
</gene>
<dbReference type="GO" id="GO:0031490">
    <property type="term" value="F:chromatin DNA binding"/>
    <property type="evidence" value="ECO:0007669"/>
    <property type="project" value="InterPro"/>
</dbReference>
<protein>
    <recommendedName>
        <fullName evidence="3">Mediator complex subunit 15 KIX domain-containing protein</fullName>
    </recommendedName>
</protein>
<accession>A0A2N9G9F9</accession>
<feature type="region of interest" description="Disordered" evidence="1">
    <location>
        <begin position="107"/>
        <end position="126"/>
    </location>
</feature>
<organism evidence="2">
    <name type="scientific">Fagus sylvatica</name>
    <name type="common">Beechnut</name>
    <dbReference type="NCBI Taxonomy" id="28930"/>
    <lineage>
        <taxon>Eukaryota</taxon>
        <taxon>Viridiplantae</taxon>
        <taxon>Streptophyta</taxon>
        <taxon>Embryophyta</taxon>
        <taxon>Tracheophyta</taxon>
        <taxon>Spermatophyta</taxon>
        <taxon>Magnoliopsida</taxon>
        <taxon>eudicotyledons</taxon>
        <taxon>Gunneridae</taxon>
        <taxon>Pentapetalae</taxon>
        <taxon>rosids</taxon>
        <taxon>fabids</taxon>
        <taxon>Fagales</taxon>
        <taxon>Fagaceae</taxon>
        <taxon>Fagus</taxon>
    </lineage>
</organism>
<evidence type="ECO:0000256" key="1">
    <source>
        <dbReference type="SAM" id="MobiDB-lite"/>
    </source>
</evidence>
<dbReference type="EMBL" id="OIVN01001631">
    <property type="protein sequence ID" value="SPC96048.1"/>
    <property type="molecule type" value="Genomic_DNA"/>
</dbReference>
<name>A0A2N9G9F9_FAGSY</name>